<dbReference type="Gene3D" id="2.40.50.40">
    <property type="match status" value="1"/>
</dbReference>
<dbReference type="Pfam" id="PF00048">
    <property type="entry name" value="IL8"/>
    <property type="match status" value="1"/>
</dbReference>
<keyword evidence="1" id="KW-0202">Cytokine</keyword>
<dbReference type="Proteomes" id="UP001479290">
    <property type="component" value="Unassembled WGS sequence"/>
</dbReference>
<dbReference type="GO" id="GO:0006955">
    <property type="term" value="P:immune response"/>
    <property type="evidence" value="ECO:0007669"/>
    <property type="project" value="InterPro"/>
</dbReference>
<dbReference type="AlphaFoldDB" id="A0AAW2ABP9"/>
<evidence type="ECO:0000256" key="2">
    <source>
        <dbReference type="SAM" id="SignalP"/>
    </source>
</evidence>
<keyword evidence="5" id="KW-1185">Reference proteome</keyword>
<protein>
    <recommendedName>
        <fullName evidence="3">Chemokine interleukin-8-like domain-containing protein</fullName>
    </recommendedName>
</protein>
<keyword evidence="2" id="KW-0732">Signal</keyword>
<dbReference type="GO" id="GO:0005615">
    <property type="term" value="C:extracellular space"/>
    <property type="evidence" value="ECO:0007669"/>
    <property type="project" value="UniProtKB-KW"/>
</dbReference>
<feature type="chain" id="PRO_5043822564" description="Chemokine interleukin-8-like domain-containing protein" evidence="2">
    <location>
        <begin position="26"/>
        <end position="93"/>
    </location>
</feature>
<comment type="caution">
    <text evidence="4">The sequence shown here is derived from an EMBL/GenBank/DDBJ whole genome shotgun (WGS) entry which is preliminary data.</text>
</comment>
<evidence type="ECO:0000256" key="1">
    <source>
        <dbReference type="ARBA" id="ARBA00022514"/>
    </source>
</evidence>
<feature type="domain" description="Chemokine interleukin-8-like" evidence="3">
    <location>
        <begin position="26"/>
        <end position="90"/>
    </location>
</feature>
<dbReference type="EMBL" id="JAWDJR010000008">
    <property type="protein sequence ID" value="KAK9971165.1"/>
    <property type="molecule type" value="Genomic_DNA"/>
</dbReference>
<reference evidence="4 5" key="1">
    <citation type="submission" date="2024-05" db="EMBL/GenBank/DDBJ databases">
        <title>A high-quality chromosomal-level genome assembly of Topmouth culter (Culter alburnus).</title>
        <authorList>
            <person name="Zhao H."/>
        </authorList>
    </citation>
    <scope>NUCLEOTIDE SEQUENCE [LARGE SCALE GENOMIC DNA]</scope>
    <source>
        <strain evidence="4">CATC2023</strain>
        <tissue evidence="4">Muscle</tissue>
    </source>
</reference>
<dbReference type="SMART" id="SM00199">
    <property type="entry name" value="SCY"/>
    <property type="match status" value="1"/>
</dbReference>
<proteinExistence type="predicted"/>
<gene>
    <name evidence="4" type="ORF">ABG768_027056</name>
</gene>
<organism evidence="4 5">
    <name type="scientific">Culter alburnus</name>
    <name type="common">Topmouth culter</name>
    <dbReference type="NCBI Taxonomy" id="194366"/>
    <lineage>
        <taxon>Eukaryota</taxon>
        <taxon>Metazoa</taxon>
        <taxon>Chordata</taxon>
        <taxon>Craniata</taxon>
        <taxon>Vertebrata</taxon>
        <taxon>Euteleostomi</taxon>
        <taxon>Actinopterygii</taxon>
        <taxon>Neopterygii</taxon>
        <taxon>Teleostei</taxon>
        <taxon>Ostariophysi</taxon>
        <taxon>Cypriniformes</taxon>
        <taxon>Xenocyprididae</taxon>
        <taxon>Xenocypridinae</taxon>
        <taxon>Culter</taxon>
    </lineage>
</organism>
<dbReference type="InterPro" id="IPR001811">
    <property type="entry name" value="Chemokine_IL8-like_dom"/>
</dbReference>
<name>A0AAW2ABP9_CULAL</name>
<feature type="signal peptide" evidence="2">
    <location>
        <begin position="1"/>
        <end position="25"/>
    </location>
</feature>
<sequence length="93" mass="10376">MELKATSLLLLICVAIIHTSDEAGAIPRCCMTVTKRIPREVLRAVTTHETQSKSGRCEIDALILHIRNGKKPLCAHPKLRKVLKKLKKKPKLA</sequence>
<dbReference type="SUPFAM" id="SSF54117">
    <property type="entry name" value="Interleukin 8-like chemokines"/>
    <property type="match status" value="1"/>
</dbReference>
<dbReference type="GO" id="GO:0008009">
    <property type="term" value="F:chemokine activity"/>
    <property type="evidence" value="ECO:0007669"/>
    <property type="project" value="InterPro"/>
</dbReference>
<evidence type="ECO:0000313" key="4">
    <source>
        <dbReference type="EMBL" id="KAK9971165.1"/>
    </source>
</evidence>
<accession>A0AAW2ABP9</accession>
<evidence type="ECO:0000259" key="3">
    <source>
        <dbReference type="SMART" id="SM00199"/>
    </source>
</evidence>
<evidence type="ECO:0000313" key="5">
    <source>
        <dbReference type="Proteomes" id="UP001479290"/>
    </source>
</evidence>
<dbReference type="InterPro" id="IPR036048">
    <property type="entry name" value="Interleukin_8-like_sf"/>
</dbReference>